<dbReference type="Proteomes" id="UP000215127">
    <property type="component" value="Chromosome 7"/>
</dbReference>
<dbReference type="AlphaFoldDB" id="A0A1X7RYP5"/>
<dbReference type="EMBL" id="LT853698">
    <property type="protein sequence ID" value="SMQ52556.1"/>
    <property type="molecule type" value="Genomic_DNA"/>
</dbReference>
<evidence type="ECO:0000313" key="1">
    <source>
        <dbReference type="EMBL" id="SMQ52556.1"/>
    </source>
</evidence>
<organism evidence="1 2">
    <name type="scientific">Zymoseptoria tritici (strain ST99CH_3D7)</name>
    <dbReference type="NCBI Taxonomy" id="1276538"/>
    <lineage>
        <taxon>Eukaryota</taxon>
        <taxon>Fungi</taxon>
        <taxon>Dikarya</taxon>
        <taxon>Ascomycota</taxon>
        <taxon>Pezizomycotina</taxon>
        <taxon>Dothideomycetes</taxon>
        <taxon>Dothideomycetidae</taxon>
        <taxon>Mycosphaerellales</taxon>
        <taxon>Mycosphaerellaceae</taxon>
        <taxon>Zymoseptoria</taxon>
    </lineage>
</organism>
<proteinExistence type="predicted"/>
<keyword evidence="2" id="KW-1185">Reference proteome</keyword>
<reference evidence="1 2" key="1">
    <citation type="submission" date="2016-06" db="EMBL/GenBank/DDBJ databases">
        <authorList>
            <person name="Kjaerup R.B."/>
            <person name="Dalgaard T.S."/>
            <person name="Juul-Madsen H.R."/>
        </authorList>
    </citation>
    <scope>NUCLEOTIDE SEQUENCE [LARGE SCALE GENOMIC DNA]</scope>
</reference>
<accession>A0A1X7RYP5</accession>
<protein>
    <submittedName>
        <fullName evidence="1">Uncharacterized protein</fullName>
    </submittedName>
</protein>
<name>A0A1X7RYP5_ZYMT9</name>
<evidence type="ECO:0000313" key="2">
    <source>
        <dbReference type="Proteomes" id="UP000215127"/>
    </source>
</evidence>
<gene>
    <name evidence="1" type="ORF">ZT3D7_G7709</name>
</gene>
<sequence length="94" mass="10641">MRTARSWRVPTSARGRRFIGVEIEFAAATATPHTSSSLYCYPTTATNIVASADRIARERKMTSFSIYDATDRTVFEKQGRENRLTGHARNDRID</sequence>